<dbReference type="GO" id="GO:0000981">
    <property type="term" value="F:DNA-binding transcription factor activity, RNA polymerase II-specific"/>
    <property type="evidence" value="ECO:0007669"/>
    <property type="project" value="InterPro"/>
</dbReference>
<feature type="domain" description="Zn(2)-C6 fungal-type" evidence="3">
    <location>
        <begin position="76"/>
        <end position="106"/>
    </location>
</feature>
<feature type="compositionally biased region" description="Polar residues" evidence="2">
    <location>
        <begin position="35"/>
        <end position="56"/>
    </location>
</feature>
<feature type="region of interest" description="Disordered" evidence="2">
    <location>
        <begin position="1"/>
        <end position="56"/>
    </location>
</feature>
<dbReference type="PANTHER" id="PTHR47785">
    <property type="entry name" value="ZN(II)2CYS6 TRANSCRIPTION FACTOR (EUROFUNG)-RELATED-RELATED"/>
    <property type="match status" value="1"/>
</dbReference>
<dbReference type="GO" id="GO:0003677">
    <property type="term" value="F:DNA binding"/>
    <property type="evidence" value="ECO:0007669"/>
    <property type="project" value="InterPro"/>
</dbReference>
<proteinExistence type="predicted"/>
<dbReference type="PROSITE" id="PS50048">
    <property type="entry name" value="ZN2_CY6_FUNGAL_2"/>
    <property type="match status" value="1"/>
</dbReference>
<evidence type="ECO:0000256" key="2">
    <source>
        <dbReference type="SAM" id="MobiDB-lite"/>
    </source>
</evidence>
<dbReference type="EMBL" id="PNEN01001641">
    <property type="protein sequence ID" value="PPJ52911.1"/>
    <property type="molecule type" value="Genomic_DNA"/>
</dbReference>
<dbReference type="GO" id="GO:0006351">
    <property type="term" value="P:DNA-templated transcription"/>
    <property type="evidence" value="ECO:0007669"/>
    <property type="project" value="InterPro"/>
</dbReference>
<dbReference type="AlphaFoldDB" id="A0A2S6BZN1"/>
<dbReference type="PANTHER" id="PTHR47785:SF2">
    <property type="entry name" value="ZN(II)2CYS6 TRANSCRIPTION FACTOR (EUROFUNG)"/>
    <property type="match status" value="1"/>
</dbReference>
<dbReference type="CDD" id="cd00067">
    <property type="entry name" value="GAL4"/>
    <property type="match status" value="1"/>
</dbReference>
<evidence type="ECO:0000256" key="1">
    <source>
        <dbReference type="ARBA" id="ARBA00023242"/>
    </source>
</evidence>
<dbReference type="Proteomes" id="UP000237631">
    <property type="component" value="Unassembled WGS sequence"/>
</dbReference>
<name>A0A2S6BZN1_9PEZI</name>
<dbReference type="CDD" id="cd11605">
    <property type="entry name" value="RWD_DRWD_ELF-like"/>
    <property type="match status" value="1"/>
</dbReference>
<keyword evidence="5" id="KW-1185">Reference proteome</keyword>
<reference evidence="5" key="1">
    <citation type="journal article" date="2017" name="bioRxiv">
        <title>Conservation of a gene cluster reveals novel cercosporin biosynthetic mechanisms and extends production to the genus Colletotrichum.</title>
        <authorList>
            <person name="de Jonge R."/>
            <person name="Ebert M.K."/>
            <person name="Huitt-Roehl C.R."/>
            <person name="Pal P."/>
            <person name="Suttle J.C."/>
            <person name="Spanner R.E."/>
            <person name="Neubauer J.D."/>
            <person name="Jurick W.M.II."/>
            <person name="Stott K.A."/>
            <person name="Secor G.A."/>
            <person name="Thomma B.P.H.J."/>
            <person name="Van de Peer Y."/>
            <person name="Townsend C.A."/>
            <person name="Bolton M.D."/>
        </authorList>
    </citation>
    <scope>NUCLEOTIDE SEQUENCE [LARGE SCALE GENOMIC DNA]</scope>
    <source>
        <strain evidence="5">CBS538.71</strain>
    </source>
</reference>
<dbReference type="InterPro" id="IPR001138">
    <property type="entry name" value="Zn2Cys6_DnaBD"/>
</dbReference>
<feature type="region of interest" description="Disordered" evidence="2">
    <location>
        <begin position="146"/>
        <end position="166"/>
    </location>
</feature>
<protein>
    <recommendedName>
        <fullName evidence="3">Zn(2)-C6 fungal-type domain-containing protein</fullName>
    </recommendedName>
</protein>
<evidence type="ECO:0000313" key="5">
    <source>
        <dbReference type="Proteomes" id="UP000237631"/>
    </source>
</evidence>
<dbReference type="STRING" id="357750.A0A2S6BZN1"/>
<accession>A0A2S6BZN1</accession>
<comment type="caution">
    <text evidence="4">The sequence shown here is derived from an EMBL/GenBank/DDBJ whole genome shotgun (WGS) entry which is preliminary data.</text>
</comment>
<dbReference type="Pfam" id="PF00172">
    <property type="entry name" value="Zn_clus"/>
    <property type="match status" value="1"/>
</dbReference>
<dbReference type="OrthoDB" id="4685598at2759"/>
<dbReference type="GO" id="GO:0008270">
    <property type="term" value="F:zinc ion binding"/>
    <property type="evidence" value="ECO:0007669"/>
    <property type="project" value="InterPro"/>
</dbReference>
<dbReference type="CDD" id="cd12148">
    <property type="entry name" value="fungal_TF_MHR"/>
    <property type="match status" value="1"/>
</dbReference>
<evidence type="ECO:0000259" key="3">
    <source>
        <dbReference type="PROSITE" id="PS50048"/>
    </source>
</evidence>
<feature type="compositionally biased region" description="Basic and acidic residues" evidence="2">
    <location>
        <begin position="17"/>
        <end position="29"/>
    </location>
</feature>
<organism evidence="4 5">
    <name type="scientific">Cercospora berteroae</name>
    <dbReference type="NCBI Taxonomy" id="357750"/>
    <lineage>
        <taxon>Eukaryota</taxon>
        <taxon>Fungi</taxon>
        <taxon>Dikarya</taxon>
        <taxon>Ascomycota</taxon>
        <taxon>Pezizomycotina</taxon>
        <taxon>Dothideomycetes</taxon>
        <taxon>Dothideomycetidae</taxon>
        <taxon>Mycosphaerellales</taxon>
        <taxon>Mycosphaerellaceae</taxon>
        <taxon>Cercospora</taxon>
    </lineage>
</organism>
<dbReference type="InterPro" id="IPR036864">
    <property type="entry name" value="Zn2-C6_fun-type_DNA-bd_sf"/>
</dbReference>
<dbReference type="FunFam" id="4.10.240.10:FF:000008">
    <property type="entry name" value="C6 zinc finger domain-containing protein"/>
    <property type="match status" value="1"/>
</dbReference>
<dbReference type="SMART" id="SM00066">
    <property type="entry name" value="GAL4"/>
    <property type="match status" value="1"/>
</dbReference>
<sequence length="734" mass="80825">MNNSNILDPALGGRVVDNSHEDDHDDRPPPKRARSSFTTTNLQSSPLGTSMENSQSALQALMSDVPDYPRRRATIACEICRSRKSKCDGNRPKCKLCTELNAECVYREPGIKLDAGDKLILERLAHIEGLLHSNLLGSVSSPGAHVGPISPATSNTASDDLHSKRTHTSAAGVGLAPLGGGGISLATNISTMPKAHTTPALHLLQWPMIRDLVSRSCDQQVLLQLEVVRPALDLQPPYSLDLDLAGKPSAYIRSFFDKVNVWYAVVNPYTFAGICRQASAVGFRSGVETCIVLLVLALGQAAHSGHSISRVPQDQAPPGMAYFNAAWLLMPAVMIRNDVSSAQCHLLAAAYLMYLVRPLEAWNILCAASAKLQLLLQNPSAIPAQDKELSERIYWNILMIESDLLAELDLPHTGIVQLEESMRLPRSFPFDAAAAARDEIPGEDDIWYFLAEIALRRLLNRVSHVIYSQKRNSIASLEPVVAELEFQLNQCNSTHRSASADGSMSSAERLATELELLESMYPEQVKYTEKGRELTYTSDRGSLKLRLPDGYLENAHPDVLSASVGKRDIRDQIKQRINESEIGEEVLDAIINNFIEICGTSQVNEAEDQNSAASTSRPSRHAPPASFTVIIWLHHLLNTNKRKLALHPAETVSGITKPGYPGVLIYSGPAKDVQEHVNELKAQNWQAFQPRLESDELWTFKHGQGVIEVEAMKDVVADLGEERKEVFLEAMRIK</sequence>
<dbReference type="SUPFAM" id="SSF57701">
    <property type="entry name" value="Zn2/Cys6 DNA-binding domain"/>
    <property type="match status" value="1"/>
</dbReference>
<dbReference type="Gene3D" id="4.10.240.10">
    <property type="entry name" value="Zn(2)-C6 fungal-type DNA-binding domain"/>
    <property type="match status" value="1"/>
</dbReference>
<evidence type="ECO:0000313" key="4">
    <source>
        <dbReference type="EMBL" id="PPJ52911.1"/>
    </source>
</evidence>
<keyword evidence="1" id="KW-0539">Nucleus</keyword>
<dbReference type="PROSITE" id="PS00463">
    <property type="entry name" value="ZN2_CY6_FUNGAL_1"/>
    <property type="match status" value="1"/>
</dbReference>
<gene>
    <name evidence="4" type="ORF">CBER1_11571</name>
</gene>
<dbReference type="InterPro" id="IPR053181">
    <property type="entry name" value="EcdB-like_regulator"/>
</dbReference>